<feature type="transmembrane region" description="Helical" evidence="1">
    <location>
        <begin position="36"/>
        <end position="54"/>
    </location>
</feature>
<protein>
    <submittedName>
        <fullName evidence="2">Uncharacterized protein</fullName>
    </submittedName>
</protein>
<evidence type="ECO:0000313" key="3">
    <source>
        <dbReference type="Proteomes" id="UP001282284"/>
    </source>
</evidence>
<evidence type="ECO:0000313" key="2">
    <source>
        <dbReference type="EMBL" id="MDW0112822.1"/>
    </source>
</evidence>
<keyword evidence="1" id="KW-0472">Membrane</keyword>
<feature type="transmembrane region" description="Helical" evidence="1">
    <location>
        <begin position="12"/>
        <end position="29"/>
    </location>
</feature>
<sequence length="102" mass="11929">MTPDFTTDMVNFFSINLLIIFARIILSGILENKKEIVTTVCDLLLTIVVYFFTFRQREFIADNFGIQIYFVWLLLVGLLVLNVKDIYLLIKANKTKAKKQEF</sequence>
<dbReference type="EMBL" id="JAUBDI010000004">
    <property type="protein sequence ID" value="MDW0112822.1"/>
    <property type="molecule type" value="Genomic_DNA"/>
</dbReference>
<feature type="transmembrane region" description="Helical" evidence="1">
    <location>
        <begin position="66"/>
        <end position="90"/>
    </location>
</feature>
<organism evidence="2 3">
    <name type="scientific">Sporosarcina saromensis</name>
    <dbReference type="NCBI Taxonomy" id="359365"/>
    <lineage>
        <taxon>Bacteria</taxon>
        <taxon>Bacillati</taxon>
        <taxon>Bacillota</taxon>
        <taxon>Bacilli</taxon>
        <taxon>Bacillales</taxon>
        <taxon>Caryophanaceae</taxon>
        <taxon>Sporosarcina</taxon>
    </lineage>
</organism>
<name>A0ABU4GB53_9BACL</name>
<keyword evidence="1" id="KW-0812">Transmembrane</keyword>
<keyword evidence="1" id="KW-1133">Transmembrane helix</keyword>
<reference evidence="2 3" key="1">
    <citation type="submission" date="2023-06" db="EMBL/GenBank/DDBJ databases">
        <title>Sporosarcina sp. nov., isolated from Korean traditional fermented seafood 'Jeotgal'.</title>
        <authorList>
            <person name="Yang A.I."/>
            <person name="Shin N.-R."/>
        </authorList>
    </citation>
    <scope>NUCLEOTIDE SEQUENCE [LARGE SCALE GENOMIC DNA]</scope>
    <source>
        <strain evidence="2 3">KCTC13119</strain>
    </source>
</reference>
<dbReference type="Proteomes" id="UP001282284">
    <property type="component" value="Unassembled WGS sequence"/>
</dbReference>
<evidence type="ECO:0000256" key="1">
    <source>
        <dbReference type="SAM" id="Phobius"/>
    </source>
</evidence>
<accession>A0ABU4GB53</accession>
<dbReference type="RefSeq" id="WP_317942762.1">
    <property type="nucleotide sequence ID" value="NZ_JAUBDI010000004.1"/>
</dbReference>
<proteinExistence type="predicted"/>
<gene>
    <name evidence="2" type="ORF">QT711_06465</name>
</gene>
<keyword evidence="3" id="KW-1185">Reference proteome</keyword>
<comment type="caution">
    <text evidence="2">The sequence shown here is derived from an EMBL/GenBank/DDBJ whole genome shotgun (WGS) entry which is preliminary data.</text>
</comment>